<reference evidence="5 6" key="1">
    <citation type="submission" date="2019-03" db="EMBL/GenBank/DDBJ databases">
        <authorList>
            <person name="Kim H."/>
            <person name="Yu S.-M."/>
        </authorList>
    </citation>
    <scope>NUCLEOTIDE SEQUENCE [LARGE SCALE GENOMIC DNA]</scope>
    <source>
        <strain evidence="5 6">NBC122</strain>
    </source>
</reference>
<feature type="domain" description="HTH araC/xylS-type" evidence="4">
    <location>
        <begin position="184"/>
        <end position="282"/>
    </location>
</feature>
<dbReference type="SMART" id="SM00342">
    <property type="entry name" value="HTH_ARAC"/>
    <property type="match status" value="1"/>
</dbReference>
<dbReference type="InterPro" id="IPR003313">
    <property type="entry name" value="AraC-bd"/>
</dbReference>
<dbReference type="Gene3D" id="1.10.10.60">
    <property type="entry name" value="Homeodomain-like"/>
    <property type="match status" value="1"/>
</dbReference>
<dbReference type="OrthoDB" id="1096411at2"/>
<dbReference type="RefSeq" id="WP_133440715.1">
    <property type="nucleotide sequence ID" value="NZ_CP037954.1"/>
</dbReference>
<name>A0A4P6ZHS4_9FLAO</name>
<dbReference type="AlphaFoldDB" id="A0A4P6ZHS4"/>
<gene>
    <name evidence="5" type="primary">araC_3</name>
    <name evidence="5" type="ORF">NBC122_02562</name>
</gene>
<keyword evidence="3" id="KW-0804">Transcription</keyword>
<evidence type="ECO:0000313" key="6">
    <source>
        <dbReference type="Proteomes" id="UP000294419"/>
    </source>
</evidence>
<dbReference type="PANTHER" id="PTHR43280">
    <property type="entry name" value="ARAC-FAMILY TRANSCRIPTIONAL REGULATOR"/>
    <property type="match status" value="1"/>
</dbReference>
<dbReference type="InterPro" id="IPR018060">
    <property type="entry name" value="HTH_AraC"/>
</dbReference>
<organism evidence="5 6">
    <name type="scientific">Chryseobacterium salivictor</name>
    <dbReference type="NCBI Taxonomy" id="2547600"/>
    <lineage>
        <taxon>Bacteria</taxon>
        <taxon>Pseudomonadati</taxon>
        <taxon>Bacteroidota</taxon>
        <taxon>Flavobacteriia</taxon>
        <taxon>Flavobacteriales</taxon>
        <taxon>Weeksellaceae</taxon>
        <taxon>Chryseobacterium group</taxon>
        <taxon>Chryseobacterium</taxon>
    </lineage>
</organism>
<evidence type="ECO:0000313" key="5">
    <source>
        <dbReference type="EMBL" id="QBO59366.1"/>
    </source>
</evidence>
<evidence type="ECO:0000256" key="1">
    <source>
        <dbReference type="ARBA" id="ARBA00023015"/>
    </source>
</evidence>
<proteinExistence type="predicted"/>
<dbReference type="SUPFAM" id="SSF51215">
    <property type="entry name" value="Regulatory protein AraC"/>
    <property type="match status" value="1"/>
</dbReference>
<dbReference type="SUPFAM" id="SSF46689">
    <property type="entry name" value="Homeodomain-like"/>
    <property type="match status" value="1"/>
</dbReference>
<evidence type="ECO:0000256" key="2">
    <source>
        <dbReference type="ARBA" id="ARBA00023125"/>
    </source>
</evidence>
<dbReference type="Pfam" id="PF02311">
    <property type="entry name" value="AraC_binding"/>
    <property type="match status" value="1"/>
</dbReference>
<dbReference type="Pfam" id="PF12833">
    <property type="entry name" value="HTH_18"/>
    <property type="match status" value="1"/>
</dbReference>
<keyword evidence="2" id="KW-0238">DNA-binding</keyword>
<dbReference type="Proteomes" id="UP000294419">
    <property type="component" value="Chromosome"/>
</dbReference>
<dbReference type="InterPro" id="IPR037923">
    <property type="entry name" value="HTH-like"/>
</dbReference>
<dbReference type="PROSITE" id="PS01124">
    <property type="entry name" value="HTH_ARAC_FAMILY_2"/>
    <property type="match status" value="1"/>
</dbReference>
<evidence type="ECO:0000259" key="4">
    <source>
        <dbReference type="PROSITE" id="PS01124"/>
    </source>
</evidence>
<dbReference type="GO" id="GO:0003700">
    <property type="term" value="F:DNA-binding transcription factor activity"/>
    <property type="evidence" value="ECO:0007669"/>
    <property type="project" value="InterPro"/>
</dbReference>
<evidence type="ECO:0000256" key="3">
    <source>
        <dbReference type="ARBA" id="ARBA00023163"/>
    </source>
</evidence>
<dbReference type="KEGG" id="csal:NBC122_02562"/>
<accession>A0A4P6ZHS4</accession>
<dbReference type="InterPro" id="IPR009057">
    <property type="entry name" value="Homeodomain-like_sf"/>
</dbReference>
<keyword evidence="6" id="KW-1185">Reference proteome</keyword>
<protein>
    <submittedName>
        <fullName evidence="5">Arabinose operon regulatory protein</fullName>
    </submittedName>
</protein>
<keyword evidence="1" id="KW-0805">Transcription regulation</keyword>
<dbReference type="GO" id="GO:0043565">
    <property type="term" value="F:sequence-specific DNA binding"/>
    <property type="evidence" value="ECO:0007669"/>
    <property type="project" value="InterPro"/>
</dbReference>
<dbReference type="EMBL" id="CP037954">
    <property type="protein sequence ID" value="QBO59366.1"/>
    <property type="molecule type" value="Genomic_DNA"/>
</dbReference>
<sequence length="284" mass="33122">MNQQADHFPVLGLQDFSNTENSGGPLLFNELHGERSIDLPHKHDFFILNIFEKGRGTHVIDFISYPIQDHQVHLVFPDQVHHWYIKKGTVGYQLMISRSWLENLLSSLRFSALFYQNHPVITLSEDAFQSVLYEFQCIKKEVEAQNIFWEMVQKRCETIGLMLSRSVEERFKNDEAIHANPVISKFLNLIDLNFKEERSVSFYAEKLHISANYLNIMSKKFLNTSASSLIQNRILLEAKRLLKVSEMSVKDIVYDLGFYDHASFSKFFKSNTGLTPTQFKEKIF</sequence>
<dbReference type="PANTHER" id="PTHR43280:SF32">
    <property type="entry name" value="TRANSCRIPTIONAL REGULATORY PROTEIN"/>
    <property type="match status" value="1"/>
</dbReference>